<dbReference type="GO" id="GO:0005737">
    <property type="term" value="C:cytoplasm"/>
    <property type="evidence" value="ECO:0007669"/>
    <property type="project" value="TreeGrafter"/>
</dbReference>
<evidence type="ECO:0000259" key="7">
    <source>
        <dbReference type="PROSITE" id="PS51747"/>
    </source>
</evidence>
<dbReference type="SUPFAM" id="SSF53927">
    <property type="entry name" value="Cytidine deaminase-like"/>
    <property type="match status" value="1"/>
</dbReference>
<evidence type="ECO:0000256" key="5">
    <source>
        <dbReference type="ARBA" id="ARBA00022801"/>
    </source>
</evidence>
<keyword evidence="5 8" id="KW-0378">Hydrolase</keyword>
<comment type="cofactor">
    <cofactor evidence="1">
        <name>Zn(2+)</name>
        <dbReference type="ChEBI" id="CHEBI:29105"/>
    </cofactor>
</comment>
<comment type="similarity">
    <text evidence="2">Belongs to the cytidine and deoxycytidylate deaminase family.</text>
</comment>
<protein>
    <submittedName>
        <fullName evidence="8">dCMP deaminase</fullName>
        <ecNumber evidence="8">3.5.-.-</ecNumber>
    </submittedName>
</protein>
<proteinExistence type="inferred from homology"/>
<dbReference type="InterPro" id="IPR002125">
    <property type="entry name" value="CMP_dCMP_dom"/>
</dbReference>
<feature type="domain" description="CMP/dCMP-type deaminase" evidence="7">
    <location>
        <begin position="11"/>
        <end position="142"/>
    </location>
</feature>
<dbReference type="PANTHER" id="PTHR11086:SF18">
    <property type="entry name" value="DEOXYCYTIDYLATE DEAMINASE"/>
    <property type="match status" value="1"/>
</dbReference>
<organism evidence="8">
    <name type="scientific">human gut metagenome</name>
    <dbReference type="NCBI Taxonomy" id="408170"/>
    <lineage>
        <taxon>unclassified sequences</taxon>
        <taxon>metagenomes</taxon>
        <taxon>organismal metagenomes</taxon>
    </lineage>
</organism>
<dbReference type="Pfam" id="PF00383">
    <property type="entry name" value="dCMP_cyt_deam_1"/>
    <property type="match status" value="1"/>
</dbReference>
<keyword evidence="3" id="KW-0479">Metal-binding</keyword>
<reference evidence="8" key="1">
    <citation type="journal article" date="2013" name="Environ. Microbiol.">
        <title>Microbiota from the distal guts of lean and obese adolescents exhibit partial functional redundancy besides clear differences in community structure.</title>
        <authorList>
            <person name="Ferrer M."/>
            <person name="Ruiz A."/>
            <person name="Lanza F."/>
            <person name="Haange S.B."/>
            <person name="Oberbach A."/>
            <person name="Till H."/>
            <person name="Bargiela R."/>
            <person name="Campoy C."/>
            <person name="Segura M.T."/>
            <person name="Richter M."/>
            <person name="von Bergen M."/>
            <person name="Seifert J."/>
            <person name="Suarez A."/>
        </authorList>
    </citation>
    <scope>NUCLEOTIDE SEQUENCE</scope>
</reference>
<dbReference type="EMBL" id="AJWZ01011458">
    <property type="protein sequence ID" value="EKC45197.1"/>
    <property type="molecule type" value="Genomic_DNA"/>
</dbReference>
<evidence type="ECO:0000256" key="4">
    <source>
        <dbReference type="ARBA" id="ARBA00022727"/>
    </source>
</evidence>
<dbReference type="InterPro" id="IPR035105">
    <property type="entry name" value="Deoxycytidylate_deaminase_dom"/>
</dbReference>
<dbReference type="AlphaFoldDB" id="K1R8E6"/>
<keyword evidence="6" id="KW-0862">Zinc</keyword>
<dbReference type="FunFam" id="3.40.140.10:FF:000021">
    <property type="entry name" value="Deoxycytidylate deaminase"/>
    <property type="match status" value="1"/>
</dbReference>
<dbReference type="GO" id="GO:0006220">
    <property type="term" value="P:pyrimidine nucleotide metabolic process"/>
    <property type="evidence" value="ECO:0007669"/>
    <property type="project" value="InterPro"/>
</dbReference>
<dbReference type="Gene3D" id="3.40.140.10">
    <property type="entry name" value="Cytidine Deaminase, domain 2"/>
    <property type="match status" value="1"/>
</dbReference>
<dbReference type="InterPro" id="IPR016473">
    <property type="entry name" value="dCMP_deaminase"/>
</dbReference>
<evidence type="ECO:0000256" key="6">
    <source>
        <dbReference type="ARBA" id="ARBA00022833"/>
    </source>
</evidence>
<evidence type="ECO:0000256" key="3">
    <source>
        <dbReference type="ARBA" id="ARBA00022723"/>
    </source>
</evidence>
<dbReference type="GO" id="GO:0009165">
    <property type="term" value="P:nucleotide biosynthetic process"/>
    <property type="evidence" value="ECO:0007669"/>
    <property type="project" value="UniProtKB-KW"/>
</dbReference>
<dbReference type="EC" id="3.5.-.-" evidence="8"/>
<evidence type="ECO:0000313" key="8">
    <source>
        <dbReference type="EMBL" id="EKC45197.1"/>
    </source>
</evidence>
<dbReference type="PROSITE" id="PS51747">
    <property type="entry name" value="CYT_DCMP_DEAMINASES_2"/>
    <property type="match status" value="1"/>
</dbReference>
<gene>
    <name evidence="8" type="ORF">OBE_17032</name>
</gene>
<keyword evidence="4" id="KW-0545">Nucleotide biosynthesis</keyword>
<dbReference type="PANTHER" id="PTHR11086">
    <property type="entry name" value="DEOXYCYTIDYLATE DEAMINASE-RELATED"/>
    <property type="match status" value="1"/>
</dbReference>
<dbReference type="GO" id="GO:0004132">
    <property type="term" value="F:dCMP deaminase activity"/>
    <property type="evidence" value="ECO:0007669"/>
    <property type="project" value="InterPro"/>
</dbReference>
<evidence type="ECO:0000256" key="2">
    <source>
        <dbReference type="ARBA" id="ARBA00006576"/>
    </source>
</evidence>
<dbReference type="InterPro" id="IPR016192">
    <property type="entry name" value="APOBEC/CMP_deaminase_Zn-bd"/>
</dbReference>
<comment type="caution">
    <text evidence="8">The sequence shown here is derived from an EMBL/GenBank/DDBJ whole genome shotgun (WGS) entry which is preliminary data.</text>
</comment>
<accession>K1R8E6</accession>
<dbReference type="PROSITE" id="PS00903">
    <property type="entry name" value="CYT_DCMP_DEAMINASES_1"/>
    <property type="match status" value="1"/>
</dbReference>
<evidence type="ECO:0000256" key="1">
    <source>
        <dbReference type="ARBA" id="ARBA00001947"/>
    </source>
</evidence>
<sequence length="173" mass="19955">MESSKRKDYLSWDEFFMGVAILSSGRSKDPNTQVGACIVDTNNRILSIGYNGTPNGFDDDLFYWNREGNNLETKYPYVCHAELNAILNYRGNRLDLKDSKIYVDLFPCNECAKAIIQSGINEVIYLSDKYRDTDSNKASRLLFDKCGVTYRKIDLKTEIDIRLNSDKKITYRK</sequence>
<dbReference type="InterPro" id="IPR016193">
    <property type="entry name" value="Cytidine_deaminase-like"/>
</dbReference>
<dbReference type="GO" id="GO:0008270">
    <property type="term" value="F:zinc ion binding"/>
    <property type="evidence" value="ECO:0007669"/>
    <property type="project" value="InterPro"/>
</dbReference>
<dbReference type="InterPro" id="IPR015517">
    <property type="entry name" value="dCMP_deaminase-rel"/>
</dbReference>
<dbReference type="CDD" id="cd01286">
    <property type="entry name" value="deoxycytidylate_deaminase"/>
    <property type="match status" value="1"/>
</dbReference>
<dbReference type="PIRSF" id="PIRSF006019">
    <property type="entry name" value="dCMP_deaminase"/>
    <property type="match status" value="1"/>
</dbReference>
<name>K1R8E6_9ZZZZ</name>